<evidence type="ECO:0000256" key="4">
    <source>
        <dbReference type="ARBA" id="ARBA00022806"/>
    </source>
</evidence>
<evidence type="ECO:0000256" key="2">
    <source>
        <dbReference type="ARBA" id="ARBA00022741"/>
    </source>
</evidence>
<dbReference type="PANTHER" id="PTHR13710:SF105">
    <property type="entry name" value="ATP-DEPENDENT DNA HELICASE Q1"/>
    <property type="match status" value="1"/>
</dbReference>
<dbReference type="InterPro" id="IPR027785">
    <property type="entry name" value="UvrD-like_helicase_C"/>
</dbReference>
<accession>A0A1X3CZA6</accession>
<dbReference type="InterPro" id="IPR012337">
    <property type="entry name" value="RNaseH-like_sf"/>
</dbReference>
<dbReference type="InterPro" id="IPR027417">
    <property type="entry name" value="P-loop_NTPase"/>
</dbReference>
<dbReference type="Proteomes" id="UP000279284">
    <property type="component" value="Chromosome"/>
</dbReference>
<dbReference type="GO" id="GO:0009378">
    <property type="term" value="F:four-way junction helicase activity"/>
    <property type="evidence" value="ECO:0007669"/>
    <property type="project" value="TreeGrafter"/>
</dbReference>
<protein>
    <recommendedName>
        <fullName evidence="9">DNA 3'-5' helicase</fullName>
        <ecNumber evidence="9">5.6.2.4</ecNumber>
    </recommendedName>
</protein>
<feature type="binding site" evidence="10">
    <location>
        <begin position="1123"/>
        <end position="1130"/>
    </location>
    <ligand>
        <name>ATP</name>
        <dbReference type="ChEBI" id="CHEBI:30616"/>
    </ligand>
</feature>
<dbReference type="SMART" id="SM00487">
    <property type="entry name" value="DEXDc"/>
    <property type="match status" value="1"/>
</dbReference>
<dbReference type="InterPro" id="IPR011545">
    <property type="entry name" value="DEAD/DEAH_box_helicase_dom"/>
</dbReference>
<sequence>MKTPIPPVLIIDLEVNPQTREIFQIGALRPDTGNEYESAKLRGQKALQAAFARLEEMAEGAEYLLGHNIIGHDLPVLAAAAPHLSLHRLPAIDTLRLSPLAFPQNPYHRLIKNHKLIASALNAPLADCYACLQLFNDQCAAFAKLRETAPQEFAVYGHLFGALPFSDGHTVHLASGKVQMPSEQLKQAVFKMMTDGQDSEKSLRVCMTRMARLRSEDLADTRLHIPLAYALSWLKVSGGNSVLAPWVRYQFPETERLIRELRDQDCGNPHCRYCRDTLNPTAQLIRYFGSGKGGNMTSFREVKNISGGQEAIVLAGMKGEHLLAVLPTGGGKSVCFQLPALNRYFRNGGLTIVVSPLQSLMMDQVYNLQRRGISGVATLNGMLSVPERADVLDKIALGDVGILFVAPEQFRNTSFIKAIEHRQINGWVFDEAHCLSKWGHDFRPDYLYAAKFIKSRPSEIGAPAPVSCFTATAKPDVLNDILGHFREELGIEFKQFIGSNERNNLFYEVLDTPRENKNQRIHELLSRELNGQSGGAVVFAASRRRTEEISGFLKAQQWACSHFHAGLKSNEKADIQEQFINGGLRVIVATNAFGMGVDKPDVRLVVHAEIPGSLENYLQEAGRAGRDQEAAKCILLFDRQDIDTQFRLNKSSQLERKDLALIWGRLKSTGKTEELVISSGEILRDGSEYMSFDADDDMADTKVKTAVAWLERAELLNRTENRTRIFPARSGRLNLDQALDKIKRTPLPQRKQELFATVTEIIYNAQGDELISTDHLGSLTGCSYQELQGILHELEKIGVLTNDTHITVNVRTDTSRPSEKRLREILAWEETLWQVLHEQIPDADSQEWQNLSLTALSREINLKHAENQENIRPDTAKLLLFALAQDKDALKHSTGSLDIRDYGNDILKIRFKNKSDSWENVEERAALRRRICAAVLVFLIAKTGNVRSKDAIAETTFGELENLLADDLELAAHIPADKRETLLNQAMLFMHKLDVFKLNQGMTVLRHAMTIRLNQHAVAAKIRYLQRDYQPLQDFYGEKCFQVHVMLEYAKKALENIGSAWKLVNDYFQSEEKEFKNKWFKGRLKELEENVSKETLEHIIGSLNEQQRAVVTDKGTQNRLVLAGPGSGKTRVIVARVAYLLKVQHIDPAAIIVLTFNRHAAQEIKRRLFALAGNIAAAVTVLTYDSMAMRLLGVRFDPKNDKKPSETDLGEQLEIWCRQAAELLSGHLAAESGEDSGRDNILAGFRYILVDEYQDITERHYKLVSALAGRQMDEDNKLTLLAVGDDDQNIYAFNGSSNEYIHRFCEDYDVKQPDFLTFNYRSSQHIITAANHIISGQEGRLKALHPIVINPERQWQPNGGIWAEKDTERQGKVRVISLPQCGTHQQKNNIQAQAVAAEILRLAALGADTADMAVLAHRNETLEPIQAWCEQNGIRYFKKNPLRLSRLRQFVRLIEALDKKHPESENEHSFTVPQFERLLERQKVCAKWRRYFQEMLEDFTQEHGLNKPQAEVNQEIRYSCAYLKSWLYEYAGESDSIRSKGLYIGTVHSSKGLEFKHVFILDGDWEEQSPDKQRLFYVGMTRAIETLTLIQHSIRHAWIPKLPPEVEHIKQHFETDAALDTKYNTLSLKQLDIDFAGRDRQRPANLNNIWCRLQKISDLESGDPLQIRRKGDCYEFWAGGEMVGRTAKNADIPPLPANSEAYVDDFYVRYREQVDEHYAAMYPEKLPKWTVVIPKIIIKPDDS</sequence>
<comment type="catalytic activity">
    <reaction evidence="8">
        <text>Couples ATP hydrolysis with the unwinding of duplex DNA by translocating in the 3'-5' direction.</text>
        <dbReference type="EC" id="5.6.2.4"/>
    </reaction>
</comment>
<dbReference type="Pfam" id="PF00271">
    <property type="entry name" value="Helicase_C"/>
    <property type="match status" value="1"/>
</dbReference>
<dbReference type="Gene3D" id="1.10.486.10">
    <property type="entry name" value="PCRA, domain 4"/>
    <property type="match status" value="1"/>
</dbReference>
<dbReference type="Pfam" id="PF13538">
    <property type="entry name" value="UvrD_C_2"/>
    <property type="match status" value="1"/>
</dbReference>
<dbReference type="GO" id="GO:0005737">
    <property type="term" value="C:cytoplasm"/>
    <property type="evidence" value="ECO:0007669"/>
    <property type="project" value="TreeGrafter"/>
</dbReference>
<dbReference type="PROSITE" id="PS51198">
    <property type="entry name" value="UVRD_HELICASE_ATP_BIND"/>
    <property type="match status" value="1"/>
</dbReference>
<evidence type="ECO:0000256" key="9">
    <source>
        <dbReference type="ARBA" id="ARBA00034808"/>
    </source>
</evidence>
<dbReference type="GO" id="GO:0006281">
    <property type="term" value="P:DNA repair"/>
    <property type="evidence" value="ECO:0007669"/>
    <property type="project" value="TreeGrafter"/>
</dbReference>
<gene>
    <name evidence="14" type="primary">recQ_2</name>
    <name evidence="14" type="ORF">NCTC10296_02343</name>
</gene>
<evidence type="ECO:0000256" key="3">
    <source>
        <dbReference type="ARBA" id="ARBA00022801"/>
    </source>
</evidence>
<dbReference type="GO" id="GO:0043138">
    <property type="term" value="F:3'-5' DNA helicase activity"/>
    <property type="evidence" value="ECO:0007669"/>
    <property type="project" value="UniProtKB-EC"/>
</dbReference>
<evidence type="ECO:0000259" key="13">
    <source>
        <dbReference type="PROSITE" id="PS51198"/>
    </source>
</evidence>
<name>A0A1X3CZA6_9NEIS</name>
<dbReference type="Pfam" id="PF00270">
    <property type="entry name" value="DEAD"/>
    <property type="match status" value="1"/>
</dbReference>
<comment type="similarity">
    <text evidence="1">Belongs to the helicase family. RecQ subfamily.</text>
</comment>
<dbReference type="InterPro" id="IPR014001">
    <property type="entry name" value="Helicase_ATP-bd"/>
</dbReference>
<dbReference type="Gene3D" id="3.30.420.10">
    <property type="entry name" value="Ribonuclease H-like superfamily/Ribonuclease H"/>
    <property type="match status" value="1"/>
</dbReference>
<evidence type="ECO:0000259" key="12">
    <source>
        <dbReference type="PROSITE" id="PS51194"/>
    </source>
</evidence>
<dbReference type="Pfam" id="PF00580">
    <property type="entry name" value="UvrD-helicase"/>
    <property type="match status" value="2"/>
</dbReference>
<dbReference type="OrthoDB" id="9760034at2"/>
<evidence type="ECO:0000313" key="15">
    <source>
        <dbReference type="Proteomes" id="UP000279284"/>
    </source>
</evidence>
<dbReference type="EC" id="5.6.2.4" evidence="9"/>
<dbReference type="KEGG" id="nci:NCTC10296_02343"/>
<dbReference type="EMBL" id="LR134313">
    <property type="protein sequence ID" value="VEF03488.1"/>
    <property type="molecule type" value="Genomic_DNA"/>
</dbReference>
<dbReference type="InterPro" id="IPR004589">
    <property type="entry name" value="DNA_helicase_ATP-dep_RecQ"/>
</dbReference>
<dbReference type="PROSITE" id="PS51192">
    <property type="entry name" value="HELICASE_ATP_BIND_1"/>
    <property type="match status" value="1"/>
</dbReference>
<organism evidence="14 15">
    <name type="scientific">Neisseria canis</name>
    <dbReference type="NCBI Taxonomy" id="493"/>
    <lineage>
        <taxon>Bacteria</taxon>
        <taxon>Pseudomonadati</taxon>
        <taxon>Pseudomonadota</taxon>
        <taxon>Betaproteobacteria</taxon>
        <taxon>Neisseriales</taxon>
        <taxon>Neisseriaceae</taxon>
        <taxon>Neisseria</taxon>
    </lineage>
</organism>
<dbReference type="GO" id="GO:0043590">
    <property type="term" value="C:bacterial nucleoid"/>
    <property type="evidence" value="ECO:0007669"/>
    <property type="project" value="TreeGrafter"/>
</dbReference>
<dbReference type="PROSITE" id="PS51194">
    <property type="entry name" value="HELICASE_CTER"/>
    <property type="match status" value="1"/>
</dbReference>
<keyword evidence="7" id="KW-0413">Isomerase</keyword>
<keyword evidence="6" id="KW-0238">DNA-binding</keyword>
<dbReference type="SMART" id="SM00490">
    <property type="entry name" value="HELICc"/>
    <property type="match status" value="1"/>
</dbReference>
<feature type="domain" description="Helicase C-terminal" evidence="12">
    <location>
        <begin position="516"/>
        <end position="670"/>
    </location>
</feature>
<dbReference type="PANTHER" id="PTHR13710">
    <property type="entry name" value="DNA HELICASE RECQ FAMILY MEMBER"/>
    <property type="match status" value="1"/>
</dbReference>
<dbReference type="GO" id="GO:0016787">
    <property type="term" value="F:hydrolase activity"/>
    <property type="evidence" value="ECO:0007669"/>
    <property type="project" value="UniProtKB-UniRule"/>
</dbReference>
<dbReference type="InterPro" id="IPR036397">
    <property type="entry name" value="RNaseH_sf"/>
</dbReference>
<evidence type="ECO:0000256" key="6">
    <source>
        <dbReference type="ARBA" id="ARBA00023125"/>
    </source>
</evidence>
<feature type="domain" description="Helicase ATP-binding" evidence="11">
    <location>
        <begin position="313"/>
        <end position="491"/>
    </location>
</feature>
<dbReference type="STRING" id="493.BWD07_04835"/>
<dbReference type="GO" id="GO:0005524">
    <property type="term" value="F:ATP binding"/>
    <property type="evidence" value="ECO:0007669"/>
    <property type="project" value="UniProtKB-UniRule"/>
</dbReference>
<keyword evidence="4 10" id="KW-0347">Helicase</keyword>
<evidence type="ECO:0000256" key="7">
    <source>
        <dbReference type="ARBA" id="ARBA00023235"/>
    </source>
</evidence>
<dbReference type="SUPFAM" id="SSF53098">
    <property type="entry name" value="Ribonuclease H-like"/>
    <property type="match status" value="1"/>
</dbReference>
<evidence type="ECO:0000256" key="5">
    <source>
        <dbReference type="ARBA" id="ARBA00022840"/>
    </source>
</evidence>
<keyword evidence="5 10" id="KW-0067">ATP-binding</keyword>
<dbReference type="SUPFAM" id="SSF52540">
    <property type="entry name" value="P-loop containing nucleoside triphosphate hydrolases"/>
    <property type="match status" value="2"/>
</dbReference>
<evidence type="ECO:0000259" key="11">
    <source>
        <dbReference type="PROSITE" id="PS51192"/>
    </source>
</evidence>
<dbReference type="GO" id="GO:0006310">
    <property type="term" value="P:DNA recombination"/>
    <property type="evidence" value="ECO:0007669"/>
    <property type="project" value="InterPro"/>
</dbReference>
<dbReference type="GO" id="GO:0030894">
    <property type="term" value="C:replisome"/>
    <property type="evidence" value="ECO:0007669"/>
    <property type="project" value="TreeGrafter"/>
</dbReference>
<evidence type="ECO:0000256" key="10">
    <source>
        <dbReference type="PROSITE-ProRule" id="PRU00560"/>
    </source>
</evidence>
<dbReference type="InterPro" id="IPR001650">
    <property type="entry name" value="Helicase_C-like"/>
</dbReference>
<keyword evidence="3 10" id="KW-0378">Hydrolase</keyword>
<evidence type="ECO:0000313" key="14">
    <source>
        <dbReference type="EMBL" id="VEF03488.1"/>
    </source>
</evidence>
<dbReference type="InterPro" id="IPR014016">
    <property type="entry name" value="UvrD-like_ATP-bd"/>
</dbReference>
<evidence type="ECO:0000256" key="8">
    <source>
        <dbReference type="ARBA" id="ARBA00034617"/>
    </source>
</evidence>
<keyword evidence="15" id="KW-1185">Reference proteome</keyword>
<keyword evidence="2 10" id="KW-0547">Nucleotide-binding</keyword>
<dbReference type="CDD" id="cd17932">
    <property type="entry name" value="DEXQc_UvrD"/>
    <property type="match status" value="1"/>
</dbReference>
<dbReference type="GO" id="GO:0003677">
    <property type="term" value="F:DNA binding"/>
    <property type="evidence" value="ECO:0007669"/>
    <property type="project" value="UniProtKB-KW"/>
</dbReference>
<feature type="domain" description="UvrD-like helicase ATP-binding" evidence="13">
    <location>
        <begin position="1102"/>
        <end position="1323"/>
    </location>
</feature>
<proteinExistence type="inferred from homology"/>
<reference evidence="14 15" key="1">
    <citation type="submission" date="2018-12" db="EMBL/GenBank/DDBJ databases">
        <authorList>
            <consortium name="Pathogen Informatics"/>
        </authorList>
    </citation>
    <scope>NUCLEOTIDE SEQUENCE [LARGE SCALE GENOMIC DNA]</scope>
    <source>
        <strain evidence="14 15">NCTC10296</strain>
    </source>
</reference>
<dbReference type="NCBIfam" id="TIGR00614">
    <property type="entry name" value="recQ_fam"/>
    <property type="match status" value="1"/>
</dbReference>
<evidence type="ECO:0000256" key="1">
    <source>
        <dbReference type="ARBA" id="ARBA00005446"/>
    </source>
</evidence>
<dbReference type="Gene3D" id="3.40.50.300">
    <property type="entry name" value="P-loop containing nucleotide triphosphate hydrolases"/>
    <property type="match status" value="5"/>
</dbReference>